<feature type="domain" description="PAS" evidence="12">
    <location>
        <begin position="138"/>
        <end position="202"/>
    </location>
</feature>
<dbReference type="InterPro" id="IPR036097">
    <property type="entry name" value="HisK_dim/P_sf"/>
</dbReference>
<sequence length="661" mass="74244">MKPEQILVVDDEKRLVDSIAKWLTSQGFRVFCAYGGLQAIRLFNTHKFDLVLLDISMPDMNGYEAMAKMFELDTEILVIIMTGFASVESAVSALKQGAWDYLKKPFEYADLIKTVKNGLAQRNLIAQKKIYAARLEASEKKYQYMIDNSPDLIFTLDENFCFSFANQQFQYVLGYLPLELTGTPFDTILHEDDRGKLSRLFQADGPPPRDLSPGSSMALNLRFKKADDAGETEYNPNTAFTFMEMKASVLTLPDIESSHDFDGIYAVARDVTERVRLETQLRQAQKMEAIGTLAGGIAHDFNNILMSIQGYTSLVKIGFNRESEAYKRLSNIDEYVHNGAEMARQLLDFSRKNNRQAAITLNINYLLKTSAKMFGRTRKDIMIHQELDKNLWLIKVDESQIKQVLMNLFVNAWHAMPKGGRIVVKSQNVVMDREQAQKMGLDQAGDYIKVCVADTGTGMDKQTLSRIFDPFFTTKDRGQGTGLGLSTAYGIIKAHKGTFQVDSSPGKGSVFMFFLPAIKDRTYTNHVLSSAKNSDRLISGKGRVLLVDDEKEVIEVCKEMLETLGYEVLVAGAGAQAVSVVQNDTKGIDLMILDVVMPGMDGVQTYDAVRHLNPDIRVLVCSGLYPKQKIRQMINNECRDFLLKPFDIAKLSEKIESVFSA</sequence>
<accession>A0A850SZE5</accession>
<dbReference type="EMBL" id="JACADJ010000097">
    <property type="protein sequence ID" value="NWH06674.1"/>
    <property type="molecule type" value="Genomic_DNA"/>
</dbReference>
<comment type="catalytic activity">
    <reaction evidence="1">
        <text>ATP + protein L-histidine = ADP + protein N-phospho-L-histidine.</text>
        <dbReference type="EC" id="2.7.13.3"/>
    </reaction>
</comment>
<dbReference type="Pfam" id="PF00989">
    <property type="entry name" value="PAS"/>
    <property type="match status" value="1"/>
</dbReference>
<dbReference type="InterPro" id="IPR011006">
    <property type="entry name" value="CheY-like_superfamily"/>
</dbReference>
<dbReference type="SMART" id="SM00387">
    <property type="entry name" value="HATPase_c"/>
    <property type="match status" value="1"/>
</dbReference>
<dbReference type="InterPro" id="IPR004358">
    <property type="entry name" value="Sig_transdc_His_kin-like_C"/>
</dbReference>
<dbReference type="PANTHER" id="PTHR43065:SF46">
    <property type="entry name" value="C4-DICARBOXYLATE TRANSPORT SENSOR PROTEIN DCTB"/>
    <property type="match status" value="1"/>
</dbReference>
<name>A0A850SZE5_9BACT</name>
<dbReference type="GO" id="GO:0006355">
    <property type="term" value="P:regulation of DNA-templated transcription"/>
    <property type="evidence" value="ECO:0007669"/>
    <property type="project" value="InterPro"/>
</dbReference>
<dbReference type="InterPro" id="IPR035965">
    <property type="entry name" value="PAS-like_dom_sf"/>
</dbReference>
<evidence type="ECO:0000256" key="3">
    <source>
        <dbReference type="ARBA" id="ARBA00022553"/>
    </source>
</evidence>
<dbReference type="GO" id="GO:0005524">
    <property type="term" value="F:ATP binding"/>
    <property type="evidence" value="ECO:0007669"/>
    <property type="project" value="UniProtKB-KW"/>
</dbReference>
<dbReference type="SUPFAM" id="SSF52172">
    <property type="entry name" value="CheY-like"/>
    <property type="match status" value="2"/>
</dbReference>
<keyword evidence="14" id="KW-1185">Reference proteome</keyword>
<reference evidence="13 14" key="1">
    <citation type="submission" date="2020-06" db="EMBL/GenBank/DDBJ databases">
        <title>High-quality draft genome of sulfate reducer Desulfobacter latus type strain AcrS2 isolated from marine sediment.</title>
        <authorList>
            <person name="Hoppe M."/>
            <person name="Larsen C.K."/>
            <person name="Marshall I.P.G."/>
            <person name="Schramm A."/>
            <person name="Marietou A.G."/>
        </authorList>
    </citation>
    <scope>NUCLEOTIDE SEQUENCE [LARGE SCALE GENOMIC DNA]</scope>
    <source>
        <strain evidence="13 14">AcRS2</strain>
    </source>
</reference>
<evidence type="ECO:0000256" key="6">
    <source>
        <dbReference type="ARBA" id="ARBA00022777"/>
    </source>
</evidence>
<dbReference type="CDD" id="cd00130">
    <property type="entry name" value="PAS"/>
    <property type="match status" value="1"/>
</dbReference>
<dbReference type="InterPro" id="IPR003594">
    <property type="entry name" value="HATPase_dom"/>
</dbReference>
<dbReference type="PROSITE" id="PS50110">
    <property type="entry name" value="RESPONSE_REGULATORY"/>
    <property type="match status" value="2"/>
</dbReference>
<feature type="domain" description="Histidine kinase" evidence="10">
    <location>
        <begin position="296"/>
        <end position="519"/>
    </location>
</feature>
<evidence type="ECO:0000256" key="8">
    <source>
        <dbReference type="ARBA" id="ARBA00023012"/>
    </source>
</evidence>
<dbReference type="InterPro" id="IPR036890">
    <property type="entry name" value="HATPase_C_sf"/>
</dbReference>
<organism evidence="13 14">
    <name type="scientific">Desulfobacter latus</name>
    <dbReference type="NCBI Taxonomy" id="2292"/>
    <lineage>
        <taxon>Bacteria</taxon>
        <taxon>Pseudomonadati</taxon>
        <taxon>Thermodesulfobacteriota</taxon>
        <taxon>Desulfobacteria</taxon>
        <taxon>Desulfobacterales</taxon>
        <taxon>Desulfobacteraceae</taxon>
        <taxon>Desulfobacter</taxon>
    </lineage>
</organism>
<protein>
    <recommendedName>
        <fullName evidence="2">histidine kinase</fullName>
        <ecNumber evidence="2">2.7.13.3</ecNumber>
    </recommendedName>
</protein>
<keyword evidence="6" id="KW-0418">Kinase</keyword>
<evidence type="ECO:0000256" key="9">
    <source>
        <dbReference type="PROSITE-ProRule" id="PRU00169"/>
    </source>
</evidence>
<keyword evidence="3 9" id="KW-0597">Phosphoprotein</keyword>
<feature type="domain" description="Response regulatory" evidence="11">
    <location>
        <begin position="5"/>
        <end position="119"/>
    </location>
</feature>
<dbReference type="Gene3D" id="3.30.565.10">
    <property type="entry name" value="Histidine kinase-like ATPase, C-terminal domain"/>
    <property type="match status" value="1"/>
</dbReference>
<dbReference type="Gene3D" id="3.40.50.2300">
    <property type="match status" value="2"/>
</dbReference>
<keyword evidence="7" id="KW-0067">ATP-binding</keyword>
<proteinExistence type="predicted"/>
<dbReference type="RefSeq" id="WP_178368128.1">
    <property type="nucleotide sequence ID" value="NZ_JACADJ010000097.1"/>
</dbReference>
<dbReference type="InterPro" id="IPR003661">
    <property type="entry name" value="HisK_dim/P_dom"/>
</dbReference>
<dbReference type="InterPro" id="IPR001789">
    <property type="entry name" value="Sig_transdc_resp-reg_receiver"/>
</dbReference>
<dbReference type="PROSITE" id="PS50112">
    <property type="entry name" value="PAS"/>
    <property type="match status" value="1"/>
</dbReference>
<keyword evidence="8" id="KW-0902">Two-component regulatory system</keyword>
<feature type="domain" description="Response regulatory" evidence="11">
    <location>
        <begin position="543"/>
        <end position="659"/>
    </location>
</feature>
<dbReference type="SMART" id="SM00448">
    <property type="entry name" value="REC"/>
    <property type="match status" value="2"/>
</dbReference>
<dbReference type="CDD" id="cd00082">
    <property type="entry name" value="HisKA"/>
    <property type="match status" value="1"/>
</dbReference>
<comment type="caution">
    <text evidence="13">The sequence shown here is derived from an EMBL/GenBank/DDBJ whole genome shotgun (WGS) entry which is preliminary data.</text>
</comment>
<dbReference type="Pfam" id="PF02518">
    <property type="entry name" value="HATPase_c"/>
    <property type="match status" value="1"/>
</dbReference>
<dbReference type="NCBIfam" id="TIGR00229">
    <property type="entry name" value="sensory_box"/>
    <property type="match status" value="1"/>
</dbReference>
<feature type="modified residue" description="4-aspartylphosphate" evidence="9">
    <location>
        <position position="54"/>
    </location>
</feature>
<dbReference type="AlphaFoldDB" id="A0A850SZE5"/>
<dbReference type="SUPFAM" id="SSF47384">
    <property type="entry name" value="Homodimeric domain of signal transducing histidine kinase"/>
    <property type="match status" value="1"/>
</dbReference>
<evidence type="ECO:0000256" key="2">
    <source>
        <dbReference type="ARBA" id="ARBA00012438"/>
    </source>
</evidence>
<feature type="modified residue" description="4-aspartylphosphate" evidence="9">
    <location>
        <position position="594"/>
    </location>
</feature>
<dbReference type="GO" id="GO:0000155">
    <property type="term" value="F:phosphorelay sensor kinase activity"/>
    <property type="evidence" value="ECO:0007669"/>
    <property type="project" value="InterPro"/>
</dbReference>
<evidence type="ECO:0000256" key="5">
    <source>
        <dbReference type="ARBA" id="ARBA00022741"/>
    </source>
</evidence>
<evidence type="ECO:0000259" key="12">
    <source>
        <dbReference type="PROSITE" id="PS50112"/>
    </source>
</evidence>
<dbReference type="PROSITE" id="PS50109">
    <property type="entry name" value="HIS_KIN"/>
    <property type="match status" value="1"/>
</dbReference>
<dbReference type="PANTHER" id="PTHR43065">
    <property type="entry name" value="SENSOR HISTIDINE KINASE"/>
    <property type="match status" value="1"/>
</dbReference>
<dbReference type="InterPro" id="IPR005467">
    <property type="entry name" value="His_kinase_dom"/>
</dbReference>
<evidence type="ECO:0000256" key="1">
    <source>
        <dbReference type="ARBA" id="ARBA00000085"/>
    </source>
</evidence>
<evidence type="ECO:0000259" key="10">
    <source>
        <dbReference type="PROSITE" id="PS50109"/>
    </source>
</evidence>
<dbReference type="EC" id="2.7.13.3" evidence="2"/>
<evidence type="ECO:0000256" key="4">
    <source>
        <dbReference type="ARBA" id="ARBA00022679"/>
    </source>
</evidence>
<dbReference type="Gene3D" id="3.30.450.20">
    <property type="entry name" value="PAS domain"/>
    <property type="match status" value="1"/>
</dbReference>
<dbReference type="SUPFAM" id="SSF55874">
    <property type="entry name" value="ATPase domain of HSP90 chaperone/DNA topoisomerase II/histidine kinase"/>
    <property type="match status" value="1"/>
</dbReference>
<dbReference type="Gene3D" id="1.10.287.130">
    <property type="match status" value="1"/>
</dbReference>
<evidence type="ECO:0000313" key="14">
    <source>
        <dbReference type="Proteomes" id="UP000553343"/>
    </source>
</evidence>
<dbReference type="SUPFAM" id="SSF55785">
    <property type="entry name" value="PYP-like sensor domain (PAS domain)"/>
    <property type="match status" value="1"/>
</dbReference>
<dbReference type="PRINTS" id="PR00344">
    <property type="entry name" value="BCTRLSENSOR"/>
</dbReference>
<dbReference type="InterPro" id="IPR013767">
    <property type="entry name" value="PAS_fold"/>
</dbReference>
<dbReference type="InterPro" id="IPR000014">
    <property type="entry name" value="PAS"/>
</dbReference>
<evidence type="ECO:0000259" key="11">
    <source>
        <dbReference type="PROSITE" id="PS50110"/>
    </source>
</evidence>
<evidence type="ECO:0000313" key="13">
    <source>
        <dbReference type="EMBL" id="NWH06674.1"/>
    </source>
</evidence>
<evidence type="ECO:0000256" key="7">
    <source>
        <dbReference type="ARBA" id="ARBA00022840"/>
    </source>
</evidence>
<keyword evidence="5" id="KW-0547">Nucleotide-binding</keyword>
<dbReference type="SMART" id="SM00091">
    <property type="entry name" value="PAS"/>
    <property type="match status" value="1"/>
</dbReference>
<dbReference type="Pfam" id="PF00072">
    <property type="entry name" value="Response_reg"/>
    <property type="match status" value="2"/>
</dbReference>
<dbReference type="Proteomes" id="UP000553343">
    <property type="component" value="Unassembled WGS sequence"/>
</dbReference>
<gene>
    <name evidence="13" type="ORF">HXW94_17095</name>
</gene>
<keyword evidence="4" id="KW-0808">Transferase</keyword>